<dbReference type="PROSITE" id="PS51257">
    <property type="entry name" value="PROKAR_LIPOPROTEIN"/>
    <property type="match status" value="1"/>
</dbReference>
<feature type="domain" description="PPIase FKBP-type" evidence="7">
    <location>
        <begin position="72"/>
        <end position="160"/>
    </location>
</feature>
<accession>A0ABM9AQ83</accession>
<dbReference type="Pfam" id="PF00254">
    <property type="entry name" value="FKBP_C"/>
    <property type="match status" value="2"/>
</dbReference>
<reference evidence="8" key="1">
    <citation type="submission" date="2021-12" db="EMBL/GenBank/DDBJ databases">
        <authorList>
            <person name="Rodrigo-Torres L."/>
            <person name="Arahal R. D."/>
            <person name="Lucena T."/>
        </authorList>
    </citation>
    <scope>NUCLEOTIDE SEQUENCE</scope>
    <source>
        <strain evidence="8">CECT 8858</strain>
    </source>
</reference>
<protein>
    <recommendedName>
        <fullName evidence="6">Peptidyl-prolyl cis-trans isomerase</fullName>
        <ecNumber evidence="6">5.2.1.8</ecNumber>
    </recommendedName>
</protein>
<dbReference type="Proteomes" id="UP000837932">
    <property type="component" value="Unassembled WGS sequence"/>
</dbReference>
<evidence type="ECO:0000256" key="1">
    <source>
        <dbReference type="ARBA" id="ARBA00000971"/>
    </source>
</evidence>
<dbReference type="EC" id="5.2.1.8" evidence="6"/>
<feature type="domain" description="PPIase FKBP-type" evidence="7">
    <location>
        <begin position="201"/>
        <end position="285"/>
    </location>
</feature>
<comment type="caution">
    <text evidence="8">The sequence shown here is derived from an EMBL/GenBank/DDBJ whole genome shotgun (WGS) entry which is preliminary data.</text>
</comment>
<evidence type="ECO:0000313" key="8">
    <source>
        <dbReference type="EMBL" id="CAH0996032.1"/>
    </source>
</evidence>
<comment type="catalytic activity">
    <reaction evidence="1 5 6">
        <text>[protein]-peptidylproline (omega=180) = [protein]-peptidylproline (omega=0)</text>
        <dbReference type="Rhea" id="RHEA:16237"/>
        <dbReference type="Rhea" id="RHEA-COMP:10747"/>
        <dbReference type="Rhea" id="RHEA-COMP:10748"/>
        <dbReference type="ChEBI" id="CHEBI:83833"/>
        <dbReference type="ChEBI" id="CHEBI:83834"/>
        <dbReference type="EC" id="5.2.1.8"/>
    </reaction>
</comment>
<keyword evidence="3 5" id="KW-0697">Rotamase</keyword>
<organism evidence="8 9">
    <name type="scientific">Emticicia aquatica</name>
    <dbReference type="NCBI Taxonomy" id="1681835"/>
    <lineage>
        <taxon>Bacteria</taxon>
        <taxon>Pseudomonadati</taxon>
        <taxon>Bacteroidota</taxon>
        <taxon>Cytophagia</taxon>
        <taxon>Cytophagales</taxon>
        <taxon>Leadbetterellaceae</taxon>
        <taxon>Emticicia</taxon>
    </lineage>
</organism>
<evidence type="ECO:0000259" key="7">
    <source>
        <dbReference type="PROSITE" id="PS50059"/>
    </source>
</evidence>
<evidence type="ECO:0000256" key="6">
    <source>
        <dbReference type="RuleBase" id="RU003915"/>
    </source>
</evidence>
<evidence type="ECO:0000256" key="3">
    <source>
        <dbReference type="ARBA" id="ARBA00023110"/>
    </source>
</evidence>
<dbReference type="InterPro" id="IPR001179">
    <property type="entry name" value="PPIase_FKBP_dom"/>
</dbReference>
<dbReference type="SUPFAM" id="SSF54534">
    <property type="entry name" value="FKBP-like"/>
    <property type="match status" value="2"/>
</dbReference>
<sequence>MKKIAFLLVLGSLVFGSSCSKFLENDLEAINKKNTQEIADYISQHNLQMLSTTSGLKYIVNQNSLGRNALTGDEVTFHFNLTLLNGTALDSTSRLKNEPAKIILGANSVIQGFLEALYLLKEGERGVFLIPSILAFGTQSSANVPANSVLKLDLEIVKLRSEEQQIDDYVRGTKLPVTETTASGLRIIKTLETNGTPLKVGLLATVKYTGYLASNVKQFDTGQINVGLGDGAVVKGFEEGLLKMKVGEKAVLVFPSSLGYGTTGSSTTIPPYAPLIFTVEIISAK</sequence>
<evidence type="ECO:0000256" key="2">
    <source>
        <dbReference type="ARBA" id="ARBA00006577"/>
    </source>
</evidence>
<dbReference type="RefSeq" id="WP_238806603.1">
    <property type="nucleotide sequence ID" value="NZ_CAKLPY010000002.1"/>
</dbReference>
<evidence type="ECO:0000256" key="4">
    <source>
        <dbReference type="ARBA" id="ARBA00023235"/>
    </source>
</evidence>
<evidence type="ECO:0000313" key="9">
    <source>
        <dbReference type="Proteomes" id="UP000837932"/>
    </source>
</evidence>
<evidence type="ECO:0000256" key="5">
    <source>
        <dbReference type="PROSITE-ProRule" id="PRU00277"/>
    </source>
</evidence>
<dbReference type="PANTHER" id="PTHR43811:SF19">
    <property type="entry name" value="39 KDA FK506-BINDING NUCLEAR PROTEIN"/>
    <property type="match status" value="1"/>
</dbReference>
<dbReference type="PROSITE" id="PS50059">
    <property type="entry name" value="FKBP_PPIASE"/>
    <property type="match status" value="2"/>
</dbReference>
<comment type="similarity">
    <text evidence="2 6">Belongs to the FKBP-type PPIase family.</text>
</comment>
<keyword evidence="9" id="KW-1185">Reference proteome</keyword>
<dbReference type="InterPro" id="IPR046357">
    <property type="entry name" value="PPIase_dom_sf"/>
</dbReference>
<dbReference type="EMBL" id="CAKLPY010000002">
    <property type="protein sequence ID" value="CAH0996032.1"/>
    <property type="molecule type" value="Genomic_DNA"/>
</dbReference>
<name>A0ABM9AQ83_9BACT</name>
<dbReference type="PANTHER" id="PTHR43811">
    <property type="entry name" value="FKBP-TYPE PEPTIDYL-PROLYL CIS-TRANS ISOMERASE FKPA"/>
    <property type="match status" value="1"/>
</dbReference>
<gene>
    <name evidence="8" type="ORF">EMA8858_02162</name>
</gene>
<keyword evidence="4 5" id="KW-0413">Isomerase</keyword>
<dbReference type="Gene3D" id="3.10.50.40">
    <property type="match status" value="2"/>
</dbReference>
<proteinExistence type="inferred from homology"/>